<name>A0A369BLD7_9BACL</name>
<dbReference type="Pfam" id="PF04203">
    <property type="entry name" value="Sortase"/>
    <property type="match status" value="1"/>
</dbReference>
<reference evidence="3 4" key="1">
    <citation type="submission" date="2018-07" db="EMBL/GenBank/DDBJ databases">
        <title>Genomic Encyclopedia of Type Strains, Phase III (KMG-III): the genomes of soil and plant-associated and newly described type strains.</title>
        <authorList>
            <person name="Whitman W."/>
        </authorList>
    </citation>
    <scope>NUCLEOTIDE SEQUENCE [LARGE SCALE GENOMIC DNA]</scope>
    <source>
        <strain evidence="3 4">CECT 8333</strain>
    </source>
</reference>
<dbReference type="Proteomes" id="UP000253090">
    <property type="component" value="Unassembled WGS sequence"/>
</dbReference>
<dbReference type="InterPro" id="IPR042000">
    <property type="entry name" value="Sortase_D_2"/>
</dbReference>
<dbReference type="Gene3D" id="2.40.260.10">
    <property type="entry name" value="Sortase"/>
    <property type="match status" value="1"/>
</dbReference>
<gene>
    <name evidence="3" type="ORF">DFP94_102155</name>
</gene>
<accession>A0A369BLD7</accession>
<evidence type="ECO:0000313" key="3">
    <source>
        <dbReference type="EMBL" id="RCX21406.1"/>
    </source>
</evidence>
<evidence type="ECO:0000256" key="1">
    <source>
        <dbReference type="ARBA" id="ARBA00022801"/>
    </source>
</evidence>
<organism evidence="3 4">
    <name type="scientific">Fontibacillus phaseoli</name>
    <dbReference type="NCBI Taxonomy" id="1416533"/>
    <lineage>
        <taxon>Bacteria</taxon>
        <taxon>Bacillati</taxon>
        <taxon>Bacillota</taxon>
        <taxon>Bacilli</taxon>
        <taxon>Bacillales</taxon>
        <taxon>Paenibacillaceae</taxon>
        <taxon>Fontibacillus</taxon>
    </lineage>
</organism>
<proteinExistence type="predicted"/>
<dbReference type="RefSeq" id="WP_181873066.1">
    <property type="nucleotide sequence ID" value="NZ_QPJW01000002.1"/>
</dbReference>
<protein>
    <submittedName>
        <fullName evidence="3">Sortase A</fullName>
    </submittedName>
</protein>
<dbReference type="InterPro" id="IPR023365">
    <property type="entry name" value="Sortase_dom-sf"/>
</dbReference>
<feature type="active site" description="Proton donor/acceptor" evidence="2">
    <location>
        <position position="136"/>
    </location>
</feature>
<dbReference type="SUPFAM" id="SSF63817">
    <property type="entry name" value="Sortase"/>
    <property type="match status" value="1"/>
</dbReference>
<comment type="caution">
    <text evidence="3">The sequence shown here is derived from an EMBL/GenBank/DDBJ whole genome shotgun (WGS) entry which is preliminary data.</text>
</comment>
<sequence>MRKFSFLFIITGLVILFAPVWQEWRADREEVRLLREADRELTAGSSGKANVEINDGYAKVSRLLEDEAASAEEAPNLLAPESGEEDAAIATIEVDAIDLKLPVLEGATKTNMKHAAVHMSETATLGASGNAAIAAHRARTAGRLFNRLNEVEIDDKITIRTISGDYTYKVYKKFIVEPTDVSVLDGNGSDKILTLITCHPLNKSTHRLIIQAKLDS</sequence>
<evidence type="ECO:0000313" key="4">
    <source>
        <dbReference type="Proteomes" id="UP000253090"/>
    </source>
</evidence>
<keyword evidence="1" id="KW-0378">Hydrolase</keyword>
<dbReference type="EMBL" id="QPJW01000002">
    <property type="protein sequence ID" value="RCX21406.1"/>
    <property type="molecule type" value="Genomic_DNA"/>
</dbReference>
<dbReference type="InterPro" id="IPR005754">
    <property type="entry name" value="Sortase"/>
</dbReference>
<dbReference type="AlphaFoldDB" id="A0A369BLD7"/>
<feature type="active site" description="Acyl-thioester intermediate" evidence="2">
    <location>
        <position position="198"/>
    </location>
</feature>
<dbReference type="GO" id="GO:0016787">
    <property type="term" value="F:hydrolase activity"/>
    <property type="evidence" value="ECO:0007669"/>
    <property type="project" value="UniProtKB-KW"/>
</dbReference>
<dbReference type="CDD" id="cd06166">
    <property type="entry name" value="Sortase_D_2"/>
    <property type="match status" value="1"/>
</dbReference>
<evidence type="ECO:0000256" key="2">
    <source>
        <dbReference type="PIRSR" id="PIRSR605754-1"/>
    </source>
</evidence>
<keyword evidence="4" id="KW-1185">Reference proteome</keyword>
<dbReference type="NCBIfam" id="TIGR01076">
    <property type="entry name" value="sortase_fam"/>
    <property type="match status" value="1"/>
</dbReference>